<protein>
    <submittedName>
        <fullName evidence="1">Uncharacterized protein</fullName>
    </submittedName>
</protein>
<proteinExistence type="predicted"/>
<dbReference type="RefSeq" id="XP_022577275.1">
    <property type="nucleotide sequence ID" value="XM_022727518.1"/>
</dbReference>
<organism evidence="1 2">
    <name type="scientific">Penicilliopsis zonata CBS 506.65</name>
    <dbReference type="NCBI Taxonomy" id="1073090"/>
    <lineage>
        <taxon>Eukaryota</taxon>
        <taxon>Fungi</taxon>
        <taxon>Dikarya</taxon>
        <taxon>Ascomycota</taxon>
        <taxon>Pezizomycotina</taxon>
        <taxon>Eurotiomycetes</taxon>
        <taxon>Eurotiomycetidae</taxon>
        <taxon>Eurotiales</taxon>
        <taxon>Aspergillaceae</taxon>
        <taxon>Penicilliopsis</taxon>
    </lineage>
</organism>
<dbReference type="AlphaFoldDB" id="A0A1L9S6K2"/>
<gene>
    <name evidence="1" type="ORF">ASPZODRAFT_20044</name>
</gene>
<name>A0A1L9S6K2_9EURO</name>
<dbReference type="Proteomes" id="UP000184188">
    <property type="component" value="Unassembled WGS sequence"/>
</dbReference>
<evidence type="ECO:0000313" key="2">
    <source>
        <dbReference type="Proteomes" id="UP000184188"/>
    </source>
</evidence>
<accession>A0A1L9S6K2</accession>
<dbReference type="EMBL" id="KV878356">
    <property type="protein sequence ID" value="OJJ42765.1"/>
    <property type="molecule type" value="Genomic_DNA"/>
</dbReference>
<keyword evidence="2" id="KW-1185">Reference proteome</keyword>
<dbReference type="VEuPathDB" id="FungiDB:ASPZODRAFT_20044"/>
<dbReference type="OrthoDB" id="4301023at2759"/>
<evidence type="ECO:0000313" key="1">
    <source>
        <dbReference type="EMBL" id="OJJ42765.1"/>
    </source>
</evidence>
<dbReference type="GeneID" id="34613982"/>
<reference evidence="2" key="1">
    <citation type="journal article" date="2017" name="Genome Biol.">
        <title>Comparative genomics reveals high biological diversity and specific adaptations in the industrially and medically important fungal genus Aspergillus.</title>
        <authorList>
            <person name="de Vries R.P."/>
            <person name="Riley R."/>
            <person name="Wiebenga A."/>
            <person name="Aguilar-Osorio G."/>
            <person name="Amillis S."/>
            <person name="Uchima C.A."/>
            <person name="Anderluh G."/>
            <person name="Asadollahi M."/>
            <person name="Askin M."/>
            <person name="Barry K."/>
            <person name="Battaglia E."/>
            <person name="Bayram O."/>
            <person name="Benocci T."/>
            <person name="Braus-Stromeyer S.A."/>
            <person name="Caldana C."/>
            <person name="Canovas D."/>
            <person name="Cerqueira G.C."/>
            <person name="Chen F."/>
            <person name="Chen W."/>
            <person name="Choi C."/>
            <person name="Clum A."/>
            <person name="Dos Santos R.A."/>
            <person name="Damasio A.R."/>
            <person name="Diallinas G."/>
            <person name="Emri T."/>
            <person name="Fekete E."/>
            <person name="Flipphi M."/>
            <person name="Freyberg S."/>
            <person name="Gallo A."/>
            <person name="Gournas C."/>
            <person name="Habgood R."/>
            <person name="Hainaut M."/>
            <person name="Harispe M.L."/>
            <person name="Henrissat B."/>
            <person name="Hilden K.S."/>
            <person name="Hope R."/>
            <person name="Hossain A."/>
            <person name="Karabika E."/>
            <person name="Karaffa L."/>
            <person name="Karanyi Z."/>
            <person name="Krasevec N."/>
            <person name="Kuo A."/>
            <person name="Kusch H."/>
            <person name="LaButti K."/>
            <person name="Lagendijk E.L."/>
            <person name="Lapidus A."/>
            <person name="Levasseur A."/>
            <person name="Lindquist E."/>
            <person name="Lipzen A."/>
            <person name="Logrieco A.F."/>
            <person name="MacCabe A."/>
            <person name="Maekelae M.R."/>
            <person name="Malavazi I."/>
            <person name="Melin P."/>
            <person name="Meyer V."/>
            <person name="Mielnichuk N."/>
            <person name="Miskei M."/>
            <person name="Molnar A.P."/>
            <person name="Mule G."/>
            <person name="Ngan C.Y."/>
            <person name="Orejas M."/>
            <person name="Orosz E."/>
            <person name="Ouedraogo J.P."/>
            <person name="Overkamp K.M."/>
            <person name="Park H.-S."/>
            <person name="Perrone G."/>
            <person name="Piumi F."/>
            <person name="Punt P.J."/>
            <person name="Ram A.F."/>
            <person name="Ramon A."/>
            <person name="Rauscher S."/>
            <person name="Record E."/>
            <person name="Riano-Pachon D.M."/>
            <person name="Robert V."/>
            <person name="Roehrig J."/>
            <person name="Ruller R."/>
            <person name="Salamov A."/>
            <person name="Salih N.S."/>
            <person name="Samson R.A."/>
            <person name="Sandor E."/>
            <person name="Sanguinetti M."/>
            <person name="Schuetze T."/>
            <person name="Sepcic K."/>
            <person name="Shelest E."/>
            <person name="Sherlock G."/>
            <person name="Sophianopoulou V."/>
            <person name="Squina F.M."/>
            <person name="Sun H."/>
            <person name="Susca A."/>
            <person name="Todd R.B."/>
            <person name="Tsang A."/>
            <person name="Unkles S.E."/>
            <person name="van de Wiele N."/>
            <person name="van Rossen-Uffink D."/>
            <person name="Oliveira J.V."/>
            <person name="Vesth T.C."/>
            <person name="Visser J."/>
            <person name="Yu J.-H."/>
            <person name="Zhou M."/>
            <person name="Andersen M.R."/>
            <person name="Archer D.B."/>
            <person name="Baker S.E."/>
            <person name="Benoit I."/>
            <person name="Brakhage A.A."/>
            <person name="Braus G.H."/>
            <person name="Fischer R."/>
            <person name="Frisvad J.C."/>
            <person name="Goldman G.H."/>
            <person name="Houbraken J."/>
            <person name="Oakley B."/>
            <person name="Pocsi I."/>
            <person name="Scazzocchio C."/>
            <person name="Seiboth B."/>
            <person name="vanKuyk P.A."/>
            <person name="Wortman J."/>
            <person name="Dyer P.S."/>
            <person name="Grigoriev I.V."/>
        </authorList>
    </citation>
    <scope>NUCLEOTIDE SEQUENCE [LARGE SCALE GENOMIC DNA]</scope>
    <source>
        <strain evidence="2">CBS 506.65</strain>
    </source>
</reference>
<sequence>MEPAPLVPAIWAFNDEGQLVCLPSQDSQELTVDRVQPEKPSPAAIAAYLAHLTPLQQERCDQLRAQGWDDEGIHNFFSLLENCIKLLCARLREQGRTEEYIGQLAEQCGREITDFSHLRRPLETPGEEDLQLQLYLLAETRRQHQLMLGDERRVPSEASHS</sequence>